<organism evidence="3 4">
    <name type="scientific">Variovorax defluvii</name>
    <dbReference type="NCBI Taxonomy" id="913761"/>
    <lineage>
        <taxon>Bacteria</taxon>
        <taxon>Pseudomonadati</taxon>
        <taxon>Pseudomonadota</taxon>
        <taxon>Betaproteobacteria</taxon>
        <taxon>Burkholderiales</taxon>
        <taxon>Comamonadaceae</taxon>
        <taxon>Variovorax</taxon>
    </lineage>
</organism>
<dbReference type="Pfam" id="PF22691">
    <property type="entry name" value="Thiolase_C_1"/>
    <property type="match status" value="1"/>
</dbReference>
<feature type="domain" description="Thiolase N-terminal" evidence="1">
    <location>
        <begin position="4"/>
        <end position="207"/>
    </location>
</feature>
<dbReference type="PANTHER" id="PTHR42870">
    <property type="entry name" value="ACETYL-COA C-ACETYLTRANSFERASE"/>
    <property type="match status" value="1"/>
</dbReference>
<dbReference type="InterPro" id="IPR020616">
    <property type="entry name" value="Thiolase_N"/>
</dbReference>
<evidence type="ECO:0000313" key="3">
    <source>
        <dbReference type="EMBL" id="GAA4338364.1"/>
    </source>
</evidence>
<reference evidence="4" key="1">
    <citation type="journal article" date="2019" name="Int. J. Syst. Evol. Microbiol.">
        <title>The Global Catalogue of Microorganisms (GCM) 10K type strain sequencing project: providing services to taxonomists for standard genome sequencing and annotation.</title>
        <authorList>
            <consortium name="The Broad Institute Genomics Platform"/>
            <consortium name="The Broad Institute Genome Sequencing Center for Infectious Disease"/>
            <person name="Wu L."/>
            <person name="Ma J."/>
        </authorList>
    </citation>
    <scope>NUCLEOTIDE SEQUENCE [LARGE SCALE GENOMIC DNA]</scope>
    <source>
        <strain evidence="4">JCM 17804</strain>
    </source>
</reference>
<gene>
    <name evidence="3" type="ORF">GCM10023165_16980</name>
</gene>
<proteinExistence type="predicted"/>
<name>A0ABP8HFB8_9BURK</name>
<protein>
    <submittedName>
        <fullName evidence="3">Thiolase family protein</fullName>
    </submittedName>
</protein>
<sequence>MSAIYVVGVGMTRFGKFLDQSVKQLTREAVEAALTDAGATQAMIGAAFFANATQGAIEGQHMVKGQVALRDMGFEETPITNVENACASASTAFQLACTHLAAGASDCVLAVGAEKMYHADKARGFAVFDGAWDVTTAQQTADILSELGEGMNAPPGRETPAAQRSLFMDVYSYLAKFHMKTYGTTERQLAAVAAKNHHHSTMNPLSQYQTDATVDDVLAARMISWPLTLPMCAPISDGAAAAVLCNEEGMKRYGFDRRRAIEVKACVLAGGTNRAPRDIQQQIGRLAALRAYEKAGVAPQDIDVAEVHDASAFAEVQQSENLGFAEYGQGGWIAEKGITSLGGRIPINPSGGLESKGHPIGATGLAQIHELVTQLRGEAGKRQVDGARLAIAENGGGFYRCEEALAVVTILGR</sequence>
<dbReference type="PIRSF" id="PIRSF000429">
    <property type="entry name" value="Ac-CoA_Ac_transf"/>
    <property type="match status" value="1"/>
</dbReference>
<evidence type="ECO:0000313" key="4">
    <source>
        <dbReference type="Proteomes" id="UP001500975"/>
    </source>
</evidence>
<dbReference type="InterPro" id="IPR016039">
    <property type="entry name" value="Thiolase-like"/>
</dbReference>
<keyword evidence="4" id="KW-1185">Reference proteome</keyword>
<dbReference type="InterPro" id="IPR055140">
    <property type="entry name" value="Thiolase_C_2"/>
</dbReference>
<dbReference type="Proteomes" id="UP001500975">
    <property type="component" value="Unassembled WGS sequence"/>
</dbReference>
<comment type="caution">
    <text evidence="3">The sequence shown here is derived from an EMBL/GenBank/DDBJ whole genome shotgun (WGS) entry which is preliminary data.</text>
</comment>
<dbReference type="InterPro" id="IPR002155">
    <property type="entry name" value="Thiolase"/>
</dbReference>
<evidence type="ECO:0000259" key="1">
    <source>
        <dbReference type="Pfam" id="PF00108"/>
    </source>
</evidence>
<dbReference type="CDD" id="cd00829">
    <property type="entry name" value="SCP-x_thiolase"/>
    <property type="match status" value="1"/>
</dbReference>
<dbReference type="EMBL" id="BAABGJ010000013">
    <property type="protein sequence ID" value="GAA4338364.1"/>
    <property type="molecule type" value="Genomic_DNA"/>
</dbReference>
<dbReference type="Pfam" id="PF00108">
    <property type="entry name" value="Thiolase_N"/>
    <property type="match status" value="1"/>
</dbReference>
<dbReference type="PANTHER" id="PTHR42870:SF1">
    <property type="entry name" value="NON-SPECIFIC LIPID-TRANSFER PROTEIN-LIKE 2"/>
    <property type="match status" value="1"/>
</dbReference>
<evidence type="ECO:0000259" key="2">
    <source>
        <dbReference type="Pfam" id="PF22691"/>
    </source>
</evidence>
<dbReference type="Gene3D" id="3.40.47.10">
    <property type="match status" value="1"/>
</dbReference>
<dbReference type="RefSeq" id="WP_345537195.1">
    <property type="nucleotide sequence ID" value="NZ_BAABGJ010000013.1"/>
</dbReference>
<feature type="domain" description="Thiolase C-terminal" evidence="2">
    <location>
        <begin position="278"/>
        <end position="402"/>
    </location>
</feature>
<dbReference type="SUPFAM" id="SSF53901">
    <property type="entry name" value="Thiolase-like"/>
    <property type="match status" value="2"/>
</dbReference>
<accession>A0ABP8HFB8</accession>